<dbReference type="EMBL" id="CP171844">
    <property type="protein sequence ID" value="XKQ42894.1"/>
    <property type="molecule type" value="Genomic_DNA"/>
</dbReference>
<organism evidence="1 2">
    <name type="scientific">Rhizobium leguminosarum</name>
    <dbReference type="NCBI Taxonomy" id="384"/>
    <lineage>
        <taxon>Bacteria</taxon>
        <taxon>Pseudomonadati</taxon>
        <taxon>Pseudomonadota</taxon>
        <taxon>Alphaproteobacteria</taxon>
        <taxon>Hyphomicrobiales</taxon>
        <taxon>Rhizobiaceae</taxon>
        <taxon>Rhizobium/Agrobacterium group</taxon>
        <taxon>Rhizobium</taxon>
    </lineage>
</organism>
<gene>
    <name evidence="1" type="ORF">A4A59_001515</name>
</gene>
<sequence length="96" mass="10501">MDTQSTHSLFLQKMPLAADSAMPFSLARQQIILAENLLLLCKITLQCNILSLRTLLSTLRRKLLSAKINGIDPPFACLDNKCCAGGFFGLHKGPAK</sequence>
<evidence type="ECO:0000313" key="1">
    <source>
        <dbReference type="EMBL" id="XKQ42894.1"/>
    </source>
</evidence>
<name>A0ACD5FC46_RHILE</name>
<accession>A0ACD5FC46</accession>
<dbReference type="Proteomes" id="UP000076193">
    <property type="component" value="Chromosome"/>
</dbReference>
<evidence type="ECO:0000313" key="2">
    <source>
        <dbReference type="Proteomes" id="UP000076193"/>
    </source>
</evidence>
<proteinExistence type="predicted"/>
<protein>
    <submittedName>
        <fullName evidence="1">Uncharacterized protein</fullName>
    </submittedName>
</protein>
<reference evidence="1" key="1">
    <citation type="submission" date="2024-10" db="EMBL/GenBank/DDBJ databases">
        <title>Strain of Rhizobium-related bacteria isolated fromm roots of Vavilovia formosa.</title>
        <authorList>
            <person name="Kimeklis A."/>
            <person name="Afonin A."/>
        </authorList>
    </citation>
    <scope>NUCLEOTIDE SEQUENCE</scope>
    <source>
        <strain evidence="1">Vaf12</strain>
    </source>
</reference>